<accession>A0AAD4EQZ9</accession>
<gene>
    <name evidence="1" type="ORF">NEMBOFW57_008178</name>
</gene>
<protein>
    <submittedName>
        <fullName evidence="1">Uncharacterized protein</fullName>
    </submittedName>
</protein>
<dbReference type="Proteomes" id="UP001197093">
    <property type="component" value="Unassembled WGS sequence"/>
</dbReference>
<evidence type="ECO:0000313" key="2">
    <source>
        <dbReference type="Proteomes" id="UP001197093"/>
    </source>
</evidence>
<dbReference type="EMBL" id="JAHCVI010000004">
    <property type="protein sequence ID" value="KAG7285884.1"/>
    <property type="molecule type" value="Genomic_DNA"/>
</dbReference>
<comment type="caution">
    <text evidence="1">The sequence shown here is derived from an EMBL/GenBank/DDBJ whole genome shotgun (WGS) entry which is preliminary data.</text>
</comment>
<name>A0AAD4EQZ9_9PEZI</name>
<keyword evidence="2" id="KW-1185">Reference proteome</keyword>
<proteinExistence type="predicted"/>
<dbReference type="AlphaFoldDB" id="A0AAD4EQZ9"/>
<sequence length="323" mass="37013">MSLQIVRFNGRYYVEYAPEDDSDWRSDGGNVGQAMVNSIPPKAPRYRGWLKRMREKYAATERYFESYVFPISGAPPDPTPAERDEFLQLPSVLPQLNRLFTDHHYIINLDQEIFTVDFGAHFKLGNIPHEDNTWHYATVPSIYLGYTVATDLCDEDQLASPAVELPERVDNVGYPSHTVAARVNIENTLNRWLVRVLAEIVDEYATVIVQFGREWAPDALSRLKYRIDDDWRIVPATTTSQPHSQSPLFAFEAENTLTAKTARLREMNSNHRRGDHGLAECNWMPIVGAESRALMFHVLLEFFEDDDEEDENETDESASEAPI</sequence>
<reference evidence="1" key="1">
    <citation type="submission" date="2023-02" db="EMBL/GenBank/DDBJ databases">
        <authorList>
            <person name="Palmer J.M."/>
        </authorList>
    </citation>
    <scope>NUCLEOTIDE SEQUENCE</scope>
    <source>
        <strain evidence="1">FW57</strain>
    </source>
</reference>
<evidence type="ECO:0000313" key="1">
    <source>
        <dbReference type="EMBL" id="KAG7285884.1"/>
    </source>
</evidence>
<organism evidence="1 2">
    <name type="scientific">Staphylotrichum longicolle</name>
    <dbReference type="NCBI Taxonomy" id="669026"/>
    <lineage>
        <taxon>Eukaryota</taxon>
        <taxon>Fungi</taxon>
        <taxon>Dikarya</taxon>
        <taxon>Ascomycota</taxon>
        <taxon>Pezizomycotina</taxon>
        <taxon>Sordariomycetes</taxon>
        <taxon>Sordariomycetidae</taxon>
        <taxon>Sordariales</taxon>
        <taxon>Chaetomiaceae</taxon>
        <taxon>Staphylotrichum</taxon>
    </lineage>
</organism>